<dbReference type="Proteomes" id="UP000614601">
    <property type="component" value="Unassembled WGS sequence"/>
</dbReference>
<name>A0A811LLM6_9BILA</name>
<organism evidence="1 2">
    <name type="scientific">Bursaphelenchus okinawaensis</name>
    <dbReference type="NCBI Taxonomy" id="465554"/>
    <lineage>
        <taxon>Eukaryota</taxon>
        <taxon>Metazoa</taxon>
        <taxon>Ecdysozoa</taxon>
        <taxon>Nematoda</taxon>
        <taxon>Chromadorea</taxon>
        <taxon>Rhabditida</taxon>
        <taxon>Tylenchina</taxon>
        <taxon>Tylenchomorpha</taxon>
        <taxon>Aphelenchoidea</taxon>
        <taxon>Aphelenchoididae</taxon>
        <taxon>Bursaphelenchus</taxon>
    </lineage>
</organism>
<gene>
    <name evidence="1" type="ORF">BOKJ2_LOCUS13441</name>
</gene>
<dbReference type="InterPro" id="IPR029321">
    <property type="entry name" value="INTS2"/>
</dbReference>
<comment type="caution">
    <text evidence="1">The sequence shown here is derived from an EMBL/GenBank/DDBJ whole genome shotgun (WGS) entry which is preliminary data.</text>
</comment>
<accession>A0A811LLM6</accession>
<dbReference type="GO" id="GO:0032039">
    <property type="term" value="C:integrator complex"/>
    <property type="evidence" value="ECO:0007669"/>
    <property type="project" value="InterPro"/>
</dbReference>
<protein>
    <submittedName>
        <fullName evidence="1">Uncharacterized protein</fullName>
    </submittedName>
</protein>
<keyword evidence="2" id="KW-1185">Reference proteome</keyword>
<evidence type="ECO:0000313" key="2">
    <source>
        <dbReference type="Proteomes" id="UP000614601"/>
    </source>
</evidence>
<dbReference type="AlphaFoldDB" id="A0A811LLM6"/>
<dbReference type="OrthoDB" id="70899at2759"/>
<dbReference type="Proteomes" id="UP000783686">
    <property type="component" value="Unassembled WGS sequence"/>
</dbReference>
<dbReference type="EMBL" id="CAJFDH010000006">
    <property type="protein sequence ID" value="CAD5229382.1"/>
    <property type="molecule type" value="Genomic_DNA"/>
</dbReference>
<reference evidence="1" key="1">
    <citation type="submission" date="2020-09" db="EMBL/GenBank/DDBJ databases">
        <authorList>
            <person name="Kikuchi T."/>
        </authorList>
    </citation>
    <scope>NUCLEOTIDE SEQUENCE</scope>
    <source>
        <strain evidence="1">SH1</strain>
    </source>
</reference>
<dbReference type="EMBL" id="CAJFCW020000006">
    <property type="protein sequence ID" value="CAG9126539.1"/>
    <property type="molecule type" value="Genomic_DNA"/>
</dbReference>
<dbReference type="Pfam" id="PF14750">
    <property type="entry name" value="INTS2"/>
    <property type="match status" value="1"/>
</dbReference>
<dbReference type="PANTHER" id="PTHR28608:SF1">
    <property type="entry name" value="INTEGRATOR COMPLEX SUBUNIT 2"/>
    <property type="match status" value="1"/>
</dbReference>
<dbReference type="PANTHER" id="PTHR28608">
    <property type="entry name" value="INTEGRATOR COMPLEX SUBUNIT 2"/>
    <property type="match status" value="1"/>
</dbReference>
<dbReference type="GO" id="GO:0034472">
    <property type="term" value="P:snRNA 3'-end processing"/>
    <property type="evidence" value="ECO:0007669"/>
    <property type="project" value="TreeGrafter"/>
</dbReference>
<evidence type="ECO:0000313" key="1">
    <source>
        <dbReference type="EMBL" id="CAD5229382.1"/>
    </source>
</evidence>
<sequence>MSKVIDPNSGVFCAIRDGTILNKIQNIEKQDLKPFLPLLMYRTFSSFCIDSKPSQSNKLDVLRAALIDFPEGNEIMSFLRYDYEALEHKLLEIKKGKQQMNLNPANYSLMNLNEKLTLIGSHILGKLNANLTSTVDSFEPFDAESFQEEVIWIMSFLCFYIPVLFNVTEIAPLLLRYAYGKPLILGVILNNPQRMEQTLSKLLNARNTDEGVILRRKNDVIFGLLRLDHTQAEGFLNKVLEVGGKFKLVVTLLCSRLIQDSVFINTLISHLMRKNSHFTAFLVKHSNKEMAEKIRKRFNEILQLRRHPELKERIVVLLCVLSTYNIIKLPINSSDVSYPWVRVLTDTSVNSVRLLKIMLAAIFACPNLLPQHAYSDSDDHQNISNFFIYLRELTRGGDVNEMRSLNQFMLLLAIHLKSDNHVELSKLLSMELSLTIGDVLRKQAIVKAAFLQNAMLEEDIAQKAANLGVTVGLDNNMKGYLPVHCINQLLVSRIFSKNQINIQDWIKSQLLQSHLPVHHVMVQLLDNFAASCFPTGQDANYNTKIEEKFFWDIFKGDLFADDKVLATRILSLFYLLAYTRRYDTTVVQPSKDRELPTVYSDALWAEIPIRYILSLMDARSKDFELVRPHLLHYIGCSIPHMLPTLDAILDKTEDEIGRSNKAIDNKAVIKRFSELVGNMSQDLTSFTKMLAKIEAHPITWQYGHYESVVRALNLTLNTDKYPMVLSRRLAKMWKRFENLIPRKLYELTLQYWLNGDRSAVKGHLQVTNELLMRETPLIMFRVDDRIFQSPPHFELLLRMLSFYLDTVKNTNLVRLTKAVALSESRAEIDERHSLFKGYTGTQHLAVVQVLLEICDGDESKNPNLNEIRDLACAHIHQMFVSDPALPKLVHFNMYPVRLIPMVVDKVPSAHVLLAELHELVHQSHLQRRIFAVNLIAQLAKKYTIQMSLAGLEFMEEVLTTIINTKLDESVILLFANIIPALKTFIQLSPLHSESVKSMLHRIKTVAKSRCALYKTNFSYEKCPEIMLIRSIDKIV</sequence>
<proteinExistence type="predicted"/>